<protein>
    <submittedName>
        <fullName evidence="1">Uncharacterized protein</fullName>
    </submittedName>
</protein>
<comment type="caution">
    <text evidence="1">The sequence shown here is derived from an EMBL/GenBank/DDBJ whole genome shotgun (WGS) entry which is preliminary data.</text>
</comment>
<dbReference type="RefSeq" id="WP_187149800.1">
    <property type="nucleotide sequence ID" value="NZ_LWUJ01000010.1"/>
</dbReference>
<dbReference type="Proteomes" id="UP000077623">
    <property type="component" value="Unassembled WGS sequence"/>
</dbReference>
<dbReference type="STRING" id="432608.A6V39_00675"/>
<sequence>MPSATKIALTVAGVGAVGGGVGLSVHMLSSEDTSSLKFKLTSEGFNTSISATEWTEIFGEYDKTSNKNVFQVKAGETKNEEWLEKKCKEILDKEDKQNTNYGLAIQWCVKPEKISDILGNKKGRYRLLDTDVTETGKTNDKIAWNEKIRLLGLPNNSGAKTSLAVQLSNSDEIEKIKEIKGRCATINALRTTSQGFVDKFNLAKQWCSVLKENNS</sequence>
<evidence type="ECO:0000313" key="2">
    <source>
        <dbReference type="Proteomes" id="UP000077623"/>
    </source>
</evidence>
<name>A0A1A9QF25_9MOLU</name>
<accession>A0A1A9QF25</accession>
<organism evidence="1 2">
    <name type="scientific">Candidatus Mycoplasma haematobovis</name>
    <dbReference type="NCBI Taxonomy" id="432608"/>
    <lineage>
        <taxon>Bacteria</taxon>
        <taxon>Bacillati</taxon>
        <taxon>Mycoplasmatota</taxon>
        <taxon>Mollicutes</taxon>
        <taxon>Mycoplasmataceae</taxon>
        <taxon>Mycoplasma</taxon>
    </lineage>
</organism>
<dbReference type="EMBL" id="LWUJ01000010">
    <property type="protein sequence ID" value="OAL10565.1"/>
    <property type="molecule type" value="Genomic_DNA"/>
</dbReference>
<keyword evidence="2" id="KW-1185">Reference proteome</keyword>
<evidence type="ECO:0000313" key="1">
    <source>
        <dbReference type="EMBL" id="OAL10565.1"/>
    </source>
</evidence>
<gene>
    <name evidence="1" type="ORF">A6V39_00675</name>
</gene>
<proteinExistence type="predicted"/>
<dbReference type="AlphaFoldDB" id="A0A1A9QF25"/>
<reference evidence="2" key="1">
    <citation type="submission" date="2016-04" db="EMBL/GenBank/DDBJ databases">
        <authorList>
            <person name="Quiroz-Castaneda R.E."/>
            <person name="Martinez-Ocampo F."/>
        </authorList>
    </citation>
    <scope>NUCLEOTIDE SEQUENCE [LARGE SCALE GENOMIC DNA]</scope>
    <source>
        <strain evidence="2">INIFAP01</strain>
    </source>
</reference>